<protein>
    <submittedName>
        <fullName evidence="5">ABC transporter substrate-binding protein</fullName>
    </submittedName>
</protein>
<feature type="chain" id="PRO_5038766568" evidence="3">
    <location>
        <begin position="23"/>
        <end position="365"/>
    </location>
</feature>
<dbReference type="Pfam" id="PF01497">
    <property type="entry name" value="Peripla_BP_2"/>
    <property type="match status" value="1"/>
</dbReference>
<name>A0A939E1T2_9CORY</name>
<evidence type="ECO:0000313" key="6">
    <source>
        <dbReference type="Proteomes" id="UP000664332"/>
    </source>
</evidence>
<dbReference type="Gene3D" id="3.40.50.1980">
    <property type="entry name" value="Nitrogenase molybdenum iron protein domain"/>
    <property type="match status" value="2"/>
</dbReference>
<dbReference type="SUPFAM" id="SSF53807">
    <property type="entry name" value="Helical backbone' metal receptor"/>
    <property type="match status" value="1"/>
</dbReference>
<dbReference type="InterPro" id="IPR050902">
    <property type="entry name" value="ABC_Transporter_SBP"/>
</dbReference>
<keyword evidence="3" id="KW-0732">Signal</keyword>
<feature type="compositionally biased region" description="Low complexity" evidence="2">
    <location>
        <begin position="30"/>
        <end position="66"/>
    </location>
</feature>
<evidence type="ECO:0000259" key="4">
    <source>
        <dbReference type="PROSITE" id="PS50983"/>
    </source>
</evidence>
<dbReference type="RefSeq" id="WP_207279607.1">
    <property type="nucleotide sequence ID" value="NZ_JAFLEQ010000017.1"/>
</dbReference>
<evidence type="ECO:0000256" key="1">
    <source>
        <dbReference type="ARBA" id="ARBA00008814"/>
    </source>
</evidence>
<feature type="signal peptide" evidence="3">
    <location>
        <begin position="1"/>
        <end position="22"/>
    </location>
</feature>
<evidence type="ECO:0000313" key="5">
    <source>
        <dbReference type="EMBL" id="MBN9645133.1"/>
    </source>
</evidence>
<feature type="domain" description="Fe/B12 periplasmic-binding" evidence="4">
    <location>
        <begin position="93"/>
        <end position="365"/>
    </location>
</feature>
<feature type="region of interest" description="Disordered" evidence="2">
    <location>
        <begin position="26"/>
        <end position="66"/>
    </location>
</feature>
<evidence type="ECO:0000256" key="2">
    <source>
        <dbReference type="SAM" id="MobiDB-lite"/>
    </source>
</evidence>
<dbReference type="EMBL" id="JAFLEQ010000017">
    <property type="protein sequence ID" value="MBN9645133.1"/>
    <property type="molecule type" value="Genomic_DNA"/>
</dbReference>
<dbReference type="InterPro" id="IPR002491">
    <property type="entry name" value="ABC_transptr_periplasmic_BD"/>
</dbReference>
<dbReference type="PROSITE" id="PS51257">
    <property type="entry name" value="PROKAR_LIPOPROTEIN"/>
    <property type="match status" value="1"/>
</dbReference>
<gene>
    <name evidence="5" type="ORF">JZY06_11010</name>
</gene>
<reference evidence="5" key="1">
    <citation type="submission" date="2021-03" db="EMBL/GenBank/DDBJ databases">
        <authorList>
            <person name="Sun Q."/>
        </authorList>
    </citation>
    <scope>NUCLEOTIDE SEQUENCE</scope>
    <source>
        <strain evidence="5">CCM 8862</strain>
    </source>
</reference>
<accession>A0A939E1T2</accession>
<keyword evidence="6" id="KW-1185">Reference proteome</keyword>
<dbReference type="Proteomes" id="UP000664332">
    <property type="component" value="Unassembled WGS sequence"/>
</dbReference>
<comment type="similarity">
    <text evidence="1">Belongs to the bacterial solute-binding protein 8 family.</text>
</comment>
<proteinExistence type="inferred from homology"/>
<organism evidence="5 6">
    <name type="scientific">Corynebacterium mendelii</name>
    <dbReference type="NCBI Taxonomy" id="2765362"/>
    <lineage>
        <taxon>Bacteria</taxon>
        <taxon>Bacillati</taxon>
        <taxon>Actinomycetota</taxon>
        <taxon>Actinomycetes</taxon>
        <taxon>Mycobacteriales</taxon>
        <taxon>Corynebacteriaceae</taxon>
        <taxon>Corynebacterium</taxon>
    </lineage>
</organism>
<dbReference type="PANTHER" id="PTHR30535:SF7">
    <property type="entry name" value="IRON(III) DICITRATE-BINDING PROTEIN"/>
    <property type="match status" value="1"/>
</dbReference>
<sequence length="365" mass="38091">MTITNKRAAVAVAAALSLLVSACGKEDDTTATPATDTTTTTQVSSTGTTTPGQETTTEESGSAEPTTTMVAAGYPVTVKNCGVTVEVKEKPTHVVTLNQGATELVLALGAADQMAGTAYLDDEIDPSVKDAYDTIPVLSDKYPSQEKFLSVKPDLALASYNSAFGEKGVGSREELAALGINTYVDGFACQDKSQRATVSWDSIYGEVSQVGRLLGRDDQAATIVARGTNTLAEIEQARPAEGKTIFWYDSGGREESKAPFVGGNAGGPALIMEAVGATNIFSGIDGGWGDGSWETVLQANPDYIVLADASWDTAEEKKEFLTSNALTKDLDAVQNGRFIVVPFAESTPGVHLVDGAAKVADGVKK</sequence>
<evidence type="ECO:0000256" key="3">
    <source>
        <dbReference type="SAM" id="SignalP"/>
    </source>
</evidence>
<dbReference type="PANTHER" id="PTHR30535">
    <property type="entry name" value="VITAMIN B12-BINDING PROTEIN"/>
    <property type="match status" value="1"/>
</dbReference>
<dbReference type="AlphaFoldDB" id="A0A939E1T2"/>
<dbReference type="PROSITE" id="PS50983">
    <property type="entry name" value="FE_B12_PBP"/>
    <property type="match status" value="1"/>
</dbReference>
<comment type="caution">
    <text evidence="5">The sequence shown here is derived from an EMBL/GenBank/DDBJ whole genome shotgun (WGS) entry which is preliminary data.</text>
</comment>